<dbReference type="SUPFAM" id="SSF53623">
    <property type="entry name" value="MurD-like peptide ligases, catalytic domain"/>
    <property type="match status" value="1"/>
</dbReference>
<evidence type="ECO:0000256" key="6">
    <source>
        <dbReference type="ARBA" id="ARBA00013023"/>
    </source>
</evidence>
<dbReference type="InterPro" id="IPR001645">
    <property type="entry name" value="Folylpolyglutamate_synth"/>
</dbReference>
<evidence type="ECO:0000256" key="18">
    <source>
        <dbReference type="ARBA" id="ARBA00047493"/>
    </source>
</evidence>
<protein>
    <recommendedName>
        <fullName evidence="8">Dihydrofolate synthase/folylpolyglutamate synthase</fullName>
        <ecNumber evidence="6">6.3.2.12</ecNumber>
        <ecNumber evidence="7">6.3.2.17</ecNumber>
    </recommendedName>
    <alternativeName>
        <fullName evidence="17">Folylpoly-gamma-glutamate synthetase-dihydrofolate synthetase</fullName>
    </alternativeName>
    <alternativeName>
        <fullName evidence="15">Folylpolyglutamate synthetase</fullName>
    </alternativeName>
    <alternativeName>
        <fullName evidence="16">Tetrahydrofolylpolyglutamate synthase</fullName>
    </alternativeName>
</protein>
<keyword evidence="14" id="KW-0289">Folate biosynthesis</keyword>
<dbReference type="EC" id="6.3.2.12" evidence="6"/>
<keyword evidence="26" id="KW-1185">Reference proteome</keyword>
<dbReference type="GO" id="GO:0004326">
    <property type="term" value="F:tetrahydrofolylpolyglutamate synthase activity"/>
    <property type="evidence" value="ECO:0007669"/>
    <property type="project" value="UniProtKB-EC"/>
</dbReference>
<evidence type="ECO:0000256" key="2">
    <source>
        <dbReference type="ARBA" id="ARBA00002714"/>
    </source>
</evidence>
<comment type="catalytic activity">
    <reaction evidence="19">
        <text>10-formyltetrahydrofolyl-(gamma-L-Glu)(n) + L-glutamate + ATP = 10-formyltetrahydrofolyl-(gamma-L-Glu)(n+1) + ADP + phosphate + H(+)</text>
        <dbReference type="Rhea" id="RHEA:51904"/>
        <dbReference type="Rhea" id="RHEA-COMP:13088"/>
        <dbReference type="Rhea" id="RHEA-COMP:14300"/>
        <dbReference type="ChEBI" id="CHEBI:15378"/>
        <dbReference type="ChEBI" id="CHEBI:29985"/>
        <dbReference type="ChEBI" id="CHEBI:30616"/>
        <dbReference type="ChEBI" id="CHEBI:43474"/>
        <dbReference type="ChEBI" id="CHEBI:134413"/>
        <dbReference type="ChEBI" id="CHEBI:456216"/>
        <dbReference type="EC" id="6.3.2.17"/>
    </reaction>
</comment>
<keyword evidence="13" id="KW-0460">Magnesium</keyword>
<evidence type="ECO:0000259" key="23">
    <source>
        <dbReference type="Pfam" id="PF02875"/>
    </source>
</evidence>
<feature type="domain" description="Mur ligase C-terminal" evidence="23">
    <location>
        <begin position="277"/>
        <end position="396"/>
    </location>
</feature>
<dbReference type="PANTHER" id="PTHR11136">
    <property type="entry name" value="FOLYLPOLYGLUTAMATE SYNTHASE-RELATED"/>
    <property type="match status" value="1"/>
</dbReference>
<dbReference type="Pfam" id="PF02875">
    <property type="entry name" value="Mur_ligase_C"/>
    <property type="match status" value="1"/>
</dbReference>
<evidence type="ECO:0000256" key="19">
    <source>
        <dbReference type="ARBA" id="ARBA00047808"/>
    </source>
</evidence>
<keyword evidence="10" id="KW-0479">Metal-binding</keyword>
<dbReference type="GO" id="GO:0005524">
    <property type="term" value="F:ATP binding"/>
    <property type="evidence" value="ECO:0007669"/>
    <property type="project" value="UniProtKB-KW"/>
</dbReference>
<dbReference type="Pfam" id="PF08245">
    <property type="entry name" value="Mur_ligase_M"/>
    <property type="match status" value="1"/>
</dbReference>
<evidence type="ECO:0000256" key="12">
    <source>
        <dbReference type="ARBA" id="ARBA00022840"/>
    </source>
</evidence>
<dbReference type="PIRSF" id="PIRSF001563">
    <property type="entry name" value="Folylpolyglu_synth"/>
    <property type="match status" value="1"/>
</dbReference>
<evidence type="ECO:0000256" key="4">
    <source>
        <dbReference type="ARBA" id="ARBA00005150"/>
    </source>
</evidence>
<comment type="caution">
    <text evidence="25">The sequence shown here is derived from an EMBL/GenBank/DDBJ whole genome shotgun (WGS) entry which is preliminary data.</text>
</comment>
<dbReference type="Gene3D" id="3.90.190.20">
    <property type="entry name" value="Mur ligase, C-terminal domain"/>
    <property type="match status" value="1"/>
</dbReference>
<evidence type="ECO:0000256" key="5">
    <source>
        <dbReference type="ARBA" id="ARBA00008276"/>
    </source>
</evidence>
<dbReference type="Gene3D" id="3.40.1190.10">
    <property type="entry name" value="Mur-like, catalytic domain"/>
    <property type="match status" value="1"/>
</dbReference>
<dbReference type="GO" id="GO:0046656">
    <property type="term" value="P:folic acid biosynthetic process"/>
    <property type="evidence" value="ECO:0007669"/>
    <property type="project" value="UniProtKB-KW"/>
</dbReference>
<evidence type="ECO:0000256" key="17">
    <source>
        <dbReference type="ARBA" id="ARBA00032510"/>
    </source>
</evidence>
<keyword evidence="11 22" id="KW-0547">Nucleotide-binding</keyword>
<dbReference type="AlphaFoldDB" id="A0A6M1RUN3"/>
<evidence type="ECO:0000256" key="9">
    <source>
        <dbReference type="ARBA" id="ARBA00022598"/>
    </source>
</evidence>
<comment type="catalytic activity">
    <reaction evidence="20">
        <text>(6R)-5,10-methylenetetrahydrofolyl-(gamma-L-Glu)(n) + L-glutamate + ATP = (6R)-5,10-methylenetetrahydrofolyl-(gamma-L-Glu)(n+1) + ADP + phosphate + H(+)</text>
        <dbReference type="Rhea" id="RHEA:51912"/>
        <dbReference type="Rhea" id="RHEA-COMP:13257"/>
        <dbReference type="Rhea" id="RHEA-COMP:13258"/>
        <dbReference type="ChEBI" id="CHEBI:15378"/>
        <dbReference type="ChEBI" id="CHEBI:29985"/>
        <dbReference type="ChEBI" id="CHEBI:30616"/>
        <dbReference type="ChEBI" id="CHEBI:43474"/>
        <dbReference type="ChEBI" id="CHEBI:136572"/>
        <dbReference type="ChEBI" id="CHEBI:456216"/>
        <dbReference type="EC" id="6.3.2.17"/>
    </reaction>
</comment>
<comment type="cofactor">
    <cofactor evidence="1">
        <name>Mg(2+)</name>
        <dbReference type="ChEBI" id="CHEBI:18420"/>
    </cofactor>
</comment>
<evidence type="ECO:0000256" key="7">
    <source>
        <dbReference type="ARBA" id="ARBA00013025"/>
    </source>
</evidence>
<evidence type="ECO:0000313" key="25">
    <source>
        <dbReference type="EMBL" id="NGO38462.1"/>
    </source>
</evidence>
<evidence type="ECO:0000256" key="8">
    <source>
        <dbReference type="ARBA" id="ARBA00019357"/>
    </source>
</evidence>
<dbReference type="GO" id="GO:0008841">
    <property type="term" value="F:dihydrofolate synthase activity"/>
    <property type="evidence" value="ECO:0007669"/>
    <property type="project" value="UniProtKB-EC"/>
</dbReference>
<dbReference type="InterPro" id="IPR004101">
    <property type="entry name" value="Mur_ligase_C"/>
</dbReference>
<keyword evidence="9 22" id="KW-0436">Ligase</keyword>
<evidence type="ECO:0000256" key="20">
    <source>
        <dbReference type="ARBA" id="ARBA00049035"/>
    </source>
</evidence>
<evidence type="ECO:0000256" key="16">
    <source>
        <dbReference type="ARBA" id="ARBA00030592"/>
    </source>
</evidence>
<comment type="catalytic activity">
    <reaction evidence="18">
        <text>(6S)-5,6,7,8-tetrahydrofolyl-(gamma-L-Glu)(n) + L-glutamate + ATP = (6S)-5,6,7,8-tetrahydrofolyl-(gamma-L-Glu)(n+1) + ADP + phosphate + H(+)</text>
        <dbReference type="Rhea" id="RHEA:10580"/>
        <dbReference type="Rhea" id="RHEA-COMP:14738"/>
        <dbReference type="Rhea" id="RHEA-COMP:14740"/>
        <dbReference type="ChEBI" id="CHEBI:15378"/>
        <dbReference type="ChEBI" id="CHEBI:29985"/>
        <dbReference type="ChEBI" id="CHEBI:30616"/>
        <dbReference type="ChEBI" id="CHEBI:43474"/>
        <dbReference type="ChEBI" id="CHEBI:141005"/>
        <dbReference type="ChEBI" id="CHEBI:456216"/>
        <dbReference type="EC" id="6.3.2.17"/>
    </reaction>
</comment>
<dbReference type="SUPFAM" id="SSF53244">
    <property type="entry name" value="MurD-like peptide ligases, peptide-binding domain"/>
    <property type="match status" value="1"/>
</dbReference>
<keyword evidence="12 22" id="KW-0067">ATP-binding</keyword>
<feature type="domain" description="Mur ligase central" evidence="24">
    <location>
        <begin position="44"/>
        <end position="202"/>
    </location>
</feature>
<dbReference type="EMBL" id="JAAKYA010000017">
    <property type="protein sequence ID" value="NGO38462.1"/>
    <property type="molecule type" value="Genomic_DNA"/>
</dbReference>
<name>A0A6M1RUN3_9BACT</name>
<evidence type="ECO:0000256" key="10">
    <source>
        <dbReference type="ARBA" id="ARBA00022723"/>
    </source>
</evidence>
<dbReference type="NCBIfam" id="TIGR01499">
    <property type="entry name" value="folC"/>
    <property type="match status" value="1"/>
</dbReference>
<dbReference type="InterPro" id="IPR036615">
    <property type="entry name" value="Mur_ligase_C_dom_sf"/>
</dbReference>
<evidence type="ECO:0000256" key="22">
    <source>
        <dbReference type="PIRNR" id="PIRNR001563"/>
    </source>
</evidence>
<comment type="catalytic activity">
    <reaction evidence="21">
        <text>7,8-dihydropteroate + L-glutamate + ATP = 7,8-dihydrofolate + ADP + phosphate + H(+)</text>
        <dbReference type="Rhea" id="RHEA:23584"/>
        <dbReference type="ChEBI" id="CHEBI:15378"/>
        <dbReference type="ChEBI" id="CHEBI:17839"/>
        <dbReference type="ChEBI" id="CHEBI:29985"/>
        <dbReference type="ChEBI" id="CHEBI:30616"/>
        <dbReference type="ChEBI" id="CHEBI:43474"/>
        <dbReference type="ChEBI" id="CHEBI:57451"/>
        <dbReference type="ChEBI" id="CHEBI:456216"/>
        <dbReference type="EC" id="6.3.2.12"/>
    </reaction>
</comment>
<dbReference type="InterPro" id="IPR036565">
    <property type="entry name" value="Mur-like_cat_sf"/>
</dbReference>
<dbReference type="EC" id="6.3.2.17" evidence="7"/>
<dbReference type="FunFam" id="3.40.1190.10:FF:000011">
    <property type="entry name" value="Folylpolyglutamate synthase/dihydrofolate synthase"/>
    <property type="match status" value="1"/>
</dbReference>
<evidence type="ECO:0000256" key="14">
    <source>
        <dbReference type="ARBA" id="ARBA00022909"/>
    </source>
</evidence>
<evidence type="ECO:0000256" key="3">
    <source>
        <dbReference type="ARBA" id="ARBA00004799"/>
    </source>
</evidence>
<evidence type="ECO:0000256" key="11">
    <source>
        <dbReference type="ARBA" id="ARBA00022741"/>
    </source>
</evidence>
<evidence type="ECO:0000256" key="13">
    <source>
        <dbReference type="ARBA" id="ARBA00022842"/>
    </source>
</evidence>
<dbReference type="PANTHER" id="PTHR11136:SF0">
    <property type="entry name" value="DIHYDROFOLATE SYNTHETASE-RELATED"/>
    <property type="match status" value="1"/>
</dbReference>
<proteinExistence type="inferred from homology"/>
<dbReference type="Proteomes" id="UP000477311">
    <property type="component" value="Unassembled WGS sequence"/>
</dbReference>
<dbReference type="GO" id="GO:0046872">
    <property type="term" value="F:metal ion binding"/>
    <property type="evidence" value="ECO:0007669"/>
    <property type="project" value="UniProtKB-KW"/>
</dbReference>
<comment type="similarity">
    <text evidence="5 22">Belongs to the folylpolyglutamate synthase family.</text>
</comment>
<comment type="pathway">
    <text evidence="3">Cofactor biosynthesis; tetrahydrofolate biosynthesis; 7,8-dihydrofolate from 2-amino-4-hydroxy-6-hydroxymethyl-7,8-dihydropteridine diphosphate and 4-aminobenzoate: step 2/2.</text>
</comment>
<organism evidence="25 26">
    <name type="scientific">Limisphaera ngatamarikiensis</name>
    <dbReference type="NCBI Taxonomy" id="1324935"/>
    <lineage>
        <taxon>Bacteria</taxon>
        <taxon>Pseudomonadati</taxon>
        <taxon>Verrucomicrobiota</taxon>
        <taxon>Verrucomicrobiia</taxon>
        <taxon>Limisphaerales</taxon>
        <taxon>Limisphaeraceae</taxon>
        <taxon>Limisphaera</taxon>
    </lineage>
</organism>
<sequence>MTYEEAIEFLYGLRWFGAKLGLENPRRLAALAGHPERRLRFIHVAGTNGKGSVCAFLESIYRHAGYRVGLYTSPHLVRFGERIQVNRQWIAESVVARLVERMQPWLRQFPPDHHPTFFEVVTVMALIHFAEQNCDVVIWETGMGGRLDATNIVTPLAAVITNVHYDHQRWLGSTLREIAAEKAGILKPGRPALTAADEPEALEVIRATALRLGCPLRVVDPEDARAEWLARLQLPLPGEHQRRNAALAAETVRVLQQELPVLRTALEEGLQRTHWPGRFQRLRLPGGTELVLDGAHNVGAMAALCATLTEHYPGRAPAVILGVMADKDLAGIARLVAGRAGRVLCVPVPSERSADPAQLAESCRQAAPGLRVTVHPNLPAALDEVRDEPLVVITGSLYLVGQALETLGVHGSPGRDEKALNTWTAPAMAAGG</sequence>
<comment type="pathway">
    <text evidence="4">Cofactor biosynthesis; tetrahydrofolylpolyglutamate biosynthesis.</text>
</comment>
<evidence type="ECO:0000256" key="15">
    <source>
        <dbReference type="ARBA" id="ARBA00030048"/>
    </source>
</evidence>
<dbReference type="RefSeq" id="WP_165105950.1">
    <property type="nucleotide sequence ID" value="NZ_JAAKYA010000017.1"/>
</dbReference>
<comment type="function">
    <text evidence="2">Functions in two distinct reactions of the de novo folate biosynthetic pathway. Catalyzes the addition of a glutamate residue to dihydropteroate (7,8-dihydropteroate or H2Pte) to form dihydrofolate (7,8-dihydrofolate monoglutamate or H2Pte-Glu). Also catalyzes successive additions of L-glutamate to tetrahydrofolate or 10-formyltetrahydrofolate or 5,10-methylenetetrahydrofolate, leading to folylpolyglutamate derivatives.</text>
</comment>
<dbReference type="GO" id="GO:0005737">
    <property type="term" value="C:cytoplasm"/>
    <property type="evidence" value="ECO:0007669"/>
    <property type="project" value="TreeGrafter"/>
</dbReference>
<accession>A0A6M1RUN3</accession>
<evidence type="ECO:0000256" key="1">
    <source>
        <dbReference type="ARBA" id="ARBA00001946"/>
    </source>
</evidence>
<gene>
    <name evidence="25" type="ORF">G4L39_03490</name>
</gene>
<evidence type="ECO:0000256" key="21">
    <source>
        <dbReference type="ARBA" id="ARBA00049161"/>
    </source>
</evidence>
<evidence type="ECO:0000313" key="26">
    <source>
        <dbReference type="Proteomes" id="UP000477311"/>
    </source>
</evidence>
<reference evidence="25 26" key="1">
    <citation type="submission" date="2020-02" db="EMBL/GenBank/DDBJ databases">
        <title>Draft genome sequence of Limisphaera ngatamarikiensis NGM72.4T, a thermophilic Verrucomicrobia grouped in subdivision 3.</title>
        <authorList>
            <person name="Carere C.R."/>
            <person name="Steen J."/>
            <person name="Hugenholtz P."/>
            <person name="Stott M.B."/>
        </authorList>
    </citation>
    <scope>NUCLEOTIDE SEQUENCE [LARGE SCALE GENOMIC DNA]</scope>
    <source>
        <strain evidence="25 26">NGM72.4</strain>
    </source>
</reference>
<evidence type="ECO:0000259" key="24">
    <source>
        <dbReference type="Pfam" id="PF08245"/>
    </source>
</evidence>
<dbReference type="InterPro" id="IPR013221">
    <property type="entry name" value="Mur_ligase_cen"/>
</dbReference>